<dbReference type="InterPro" id="IPR012336">
    <property type="entry name" value="Thioredoxin-like_fold"/>
</dbReference>
<accession>Q023Z0</accession>
<sequence length="296" mass="32676">MANNDKWVDDRLNSLTPPAEWRPDAARAIGKVRERDMMHRKRRARWMGSAMAASVVALAVLLTPARCAFGVCRTPVMPPDEPAAPAAQAQAEVRPALPAPTAAKPQAPHKSAPVKAVEAPRNFKEFGNPNAPITCEIFTDYQCVHCATIFDQVVPGLMAEYVQTGRMKLVHRDFPLPMHAYAKLAARYANAAGQVGQYELVVNQIFRTQAAWAQNGNLDAEVAQVVSPEVMDKIRDLVKNDERLDDTMMGDMTIARQDSLSMTPSLVVTYNGKRQVLAPVPPYNLLKSYLDELLTK</sequence>
<dbReference type="InParanoid" id="Q023Z0"/>
<dbReference type="KEGG" id="sus:Acid_2697"/>
<dbReference type="SUPFAM" id="SSF52833">
    <property type="entry name" value="Thioredoxin-like"/>
    <property type="match status" value="1"/>
</dbReference>
<dbReference type="InterPro" id="IPR036249">
    <property type="entry name" value="Thioredoxin-like_sf"/>
</dbReference>
<gene>
    <name evidence="2" type="ordered locus">Acid_2697</name>
</gene>
<feature type="domain" description="Thioredoxin-like fold" evidence="1">
    <location>
        <begin position="126"/>
        <end position="268"/>
    </location>
</feature>
<dbReference type="STRING" id="234267.Acid_2697"/>
<dbReference type="OrthoDB" id="9784686at2"/>
<dbReference type="Pfam" id="PF13462">
    <property type="entry name" value="Thioredoxin_4"/>
    <property type="match status" value="1"/>
</dbReference>
<proteinExistence type="predicted"/>
<dbReference type="Gene3D" id="3.40.30.10">
    <property type="entry name" value="Glutaredoxin"/>
    <property type="match status" value="1"/>
</dbReference>
<dbReference type="AlphaFoldDB" id="Q023Z0"/>
<name>Q023Z0_SOLUE</name>
<dbReference type="eggNOG" id="COG1651">
    <property type="taxonomic scope" value="Bacteria"/>
</dbReference>
<organism evidence="2">
    <name type="scientific">Solibacter usitatus (strain Ellin6076)</name>
    <dbReference type="NCBI Taxonomy" id="234267"/>
    <lineage>
        <taxon>Bacteria</taxon>
        <taxon>Pseudomonadati</taxon>
        <taxon>Acidobacteriota</taxon>
        <taxon>Terriglobia</taxon>
        <taxon>Bryobacterales</taxon>
        <taxon>Solibacteraceae</taxon>
        <taxon>Candidatus Solibacter</taxon>
    </lineage>
</organism>
<dbReference type="EMBL" id="CP000473">
    <property type="protein sequence ID" value="ABJ83686.1"/>
    <property type="molecule type" value="Genomic_DNA"/>
</dbReference>
<protein>
    <submittedName>
        <fullName evidence="2">DSBA oxidoreductase</fullName>
    </submittedName>
</protein>
<reference evidence="2" key="1">
    <citation type="submission" date="2006-10" db="EMBL/GenBank/DDBJ databases">
        <title>Complete sequence of Solibacter usitatus Ellin6076.</title>
        <authorList>
            <consortium name="US DOE Joint Genome Institute"/>
            <person name="Copeland A."/>
            <person name="Lucas S."/>
            <person name="Lapidus A."/>
            <person name="Barry K."/>
            <person name="Detter J.C."/>
            <person name="Glavina del Rio T."/>
            <person name="Hammon N."/>
            <person name="Israni S."/>
            <person name="Dalin E."/>
            <person name="Tice H."/>
            <person name="Pitluck S."/>
            <person name="Thompson L.S."/>
            <person name="Brettin T."/>
            <person name="Bruce D."/>
            <person name="Han C."/>
            <person name="Tapia R."/>
            <person name="Gilna P."/>
            <person name="Schmutz J."/>
            <person name="Larimer F."/>
            <person name="Land M."/>
            <person name="Hauser L."/>
            <person name="Kyrpides N."/>
            <person name="Mikhailova N."/>
            <person name="Janssen P.H."/>
            <person name="Kuske C.R."/>
            <person name="Richardson P."/>
        </authorList>
    </citation>
    <scope>NUCLEOTIDE SEQUENCE</scope>
    <source>
        <strain evidence="2">Ellin6076</strain>
    </source>
</reference>
<evidence type="ECO:0000259" key="1">
    <source>
        <dbReference type="Pfam" id="PF13462"/>
    </source>
</evidence>
<evidence type="ECO:0000313" key="2">
    <source>
        <dbReference type="EMBL" id="ABJ83686.1"/>
    </source>
</evidence>
<dbReference type="HOGENOM" id="CLU_939752_0_0_0"/>